<dbReference type="GO" id="GO:0005524">
    <property type="term" value="F:ATP binding"/>
    <property type="evidence" value="ECO:0007669"/>
    <property type="project" value="InterPro"/>
</dbReference>
<accession>A0A6A5VZ96</accession>
<comment type="catalytic activity">
    <reaction evidence="9">
        <text>L-seryl-[protein] + ATP = O-phospho-L-seryl-[protein] + ADP + H(+)</text>
        <dbReference type="Rhea" id="RHEA:17989"/>
        <dbReference type="Rhea" id="RHEA-COMP:9863"/>
        <dbReference type="Rhea" id="RHEA-COMP:11604"/>
        <dbReference type="ChEBI" id="CHEBI:15378"/>
        <dbReference type="ChEBI" id="CHEBI:29999"/>
        <dbReference type="ChEBI" id="CHEBI:30616"/>
        <dbReference type="ChEBI" id="CHEBI:83421"/>
        <dbReference type="ChEBI" id="CHEBI:456216"/>
        <dbReference type="EC" id="2.7.11.1"/>
    </reaction>
</comment>
<dbReference type="SUPFAM" id="SSF56112">
    <property type="entry name" value="Protein kinase-like (PK-like)"/>
    <property type="match status" value="1"/>
</dbReference>
<comment type="catalytic activity">
    <reaction evidence="8">
        <text>L-threonyl-[protein] + ATP = O-phospho-L-threonyl-[protein] + ADP + H(+)</text>
        <dbReference type="Rhea" id="RHEA:46608"/>
        <dbReference type="Rhea" id="RHEA-COMP:11060"/>
        <dbReference type="Rhea" id="RHEA-COMP:11605"/>
        <dbReference type="ChEBI" id="CHEBI:15378"/>
        <dbReference type="ChEBI" id="CHEBI:30013"/>
        <dbReference type="ChEBI" id="CHEBI:30616"/>
        <dbReference type="ChEBI" id="CHEBI:61977"/>
        <dbReference type="ChEBI" id="CHEBI:456216"/>
        <dbReference type="EC" id="2.7.11.1"/>
    </reaction>
</comment>
<keyword evidence="11" id="KW-0418">Kinase</keyword>
<dbReference type="PANTHER" id="PTHR44329">
    <property type="entry name" value="SERINE/THREONINE-PROTEIN KINASE TNNI3K-RELATED"/>
    <property type="match status" value="1"/>
</dbReference>
<sequence>MDNRIQYPTGFSLKDIVSAGNTGLVCLDAASNTVVKSPHDNSKEDSIEVERRIYERFQRDGGHRGLLQYHGPYESGIRLEYAPKWNLSNFLRKHAETSSQQRLQWAQQVTDALCFVHRANVIHGDLTWNNILLTDELDAKLADFAGSSLDGSALMIAVDSSHEYPGPLLSIKADLFALGSVLYSIMTGALPYQDLLQEGKEDEIKFLYEGGMFPETETVGPIGAIIMKCWQAKYDSAVDVHTEIEEAIVKHKSTISVQQCPSNSPSCS</sequence>
<evidence type="ECO:0000256" key="7">
    <source>
        <dbReference type="ARBA" id="ARBA00033194"/>
    </source>
</evidence>
<dbReference type="PANTHER" id="PTHR44329:SF214">
    <property type="entry name" value="PROTEIN KINASE DOMAIN-CONTAINING PROTEIN"/>
    <property type="match status" value="1"/>
</dbReference>
<evidence type="ECO:0000256" key="9">
    <source>
        <dbReference type="ARBA" id="ARBA00048679"/>
    </source>
</evidence>
<dbReference type="AlphaFoldDB" id="A0A6A5VZ96"/>
<dbReference type="InterPro" id="IPR011009">
    <property type="entry name" value="Kinase-like_dom_sf"/>
</dbReference>
<comment type="subunit">
    <text evidence="2">Component of the EKC/KEOPS complex composed of at least BUD32, CGI121, GON7, KAE1 and PCC1; the whole complex dimerizes.</text>
</comment>
<organism evidence="11 12">
    <name type="scientific">Amniculicola lignicola CBS 123094</name>
    <dbReference type="NCBI Taxonomy" id="1392246"/>
    <lineage>
        <taxon>Eukaryota</taxon>
        <taxon>Fungi</taxon>
        <taxon>Dikarya</taxon>
        <taxon>Ascomycota</taxon>
        <taxon>Pezizomycotina</taxon>
        <taxon>Dothideomycetes</taxon>
        <taxon>Pleosporomycetidae</taxon>
        <taxon>Pleosporales</taxon>
        <taxon>Amniculicolaceae</taxon>
        <taxon>Amniculicola</taxon>
    </lineage>
</organism>
<dbReference type="InterPro" id="IPR000719">
    <property type="entry name" value="Prot_kinase_dom"/>
</dbReference>
<evidence type="ECO:0000256" key="1">
    <source>
        <dbReference type="ARBA" id="ARBA00003747"/>
    </source>
</evidence>
<feature type="domain" description="Protein kinase" evidence="10">
    <location>
        <begin position="11"/>
        <end position="268"/>
    </location>
</feature>
<dbReference type="Pfam" id="PF07714">
    <property type="entry name" value="PK_Tyr_Ser-Thr"/>
    <property type="match status" value="1"/>
</dbReference>
<evidence type="ECO:0000256" key="4">
    <source>
        <dbReference type="ARBA" id="ARBA00013948"/>
    </source>
</evidence>
<dbReference type="InterPro" id="IPR008266">
    <property type="entry name" value="Tyr_kinase_AS"/>
</dbReference>
<dbReference type="EMBL" id="ML977652">
    <property type="protein sequence ID" value="KAF1994760.1"/>
    <property type="molecule type" value="Genomic_DNA"/>
</dbReference>
<dbReference type="PROSITE" id="PS00109">
    <property type="entry name" value="PROTEIN_KINASE_TYR"/>
    <property type="match status" value="1"/>
</dbReference>
<evidence type="ECO:0000256" key="3">
    <source>
        <dbReference type="ARBA" id="ARBA00012513"/>
    </source>
</evidence>
<keyword evidence="12" id="KW-1185">Reference proteome</keyword>
<name>A0A6A5VZ96_9PLEO</name>
<keyword evidence="11" id="KW-0808">Transferase</keyword>
<dbReference type="CDD" id="cd00180">
    <property type="entry name" value="PKc"/>
    <property type="match status" value="1"/>
</dbReference>
<evidence type="ECO:0000313" key="12">
    <source>
        <dbReference type="Proteomes" id="UP000799779"/>
    </source>
</evidence>
<evidence type="ECO:0000313" key="11">
    <source>
        <dbReference type="EMBL" id="KAF1994760.1"/>
    </source>
</evidence>
<dbReference type="Gene3D" id="1.10.510.10">
    <property type="entry name" value="Transferase(Phosphotransferase) domain 1"/>
    <property type="match status" value="1"/>
</dbReference>
<dbReference type="PROSITE" id="PS50011">
    <property type="entry name" value="PROTEIN_KINASE_DOM"/>
    <property type="match status" value="1"/>
</dbReference>
<gene>
    <name evidence="11" type="ORF">P154DRAFT_567155</name>
</gene>
<protein>
    <recommendedName>
        <fullName evidence="5">EKC/KEOPS complex subunit BUD32</fullName>
        <ecNumber evidence="3">2.7.11.1</ecNumber>
    </recommendedName>
    <alternativeName>
        <fullName evidence="6 7">Atypical Serine/threonine protein kinase BUD32</fullName>
    </alternativeName>
    <alternativeName>
        <fullName evidence="4">EKC/KEOPS complex subunit bud32</fullName>
    </alternativeName>
</protein>
<evidence type="ECO:0000256" key="8">
    <source>
        <dbReference type="ARBA" id="ARBA00047899"/>
    </source>
</evidence>
<dbReference type="EC" id="2.7.11.1" evidence="3"/>
<dbReference type="Proteomes" id="UP000799779">
    <property type="component" value="Unassembled WGS sequence"/>
</dbReference>
<dbReference type="InterPro" id="IPR051681">
    <property type="entry name" value="Ser/Thr_Kinases-Pseudokinases"/>
</dbReference>
<proteinExistence type="predicted"/>
<evidence type="ECO:0000256" key="6">
    <source>
        <dbReference type="ARBA" id="ARBA00030980"/>
    </source>
</evidence>
<comment type="function">
    <text evidence="1">Component of the EKC/KEOPS complex that is required for the formation of a threonylcarbamoyl group on adenosine at position 37 (t(6)A37) in tRNAs that read codons beginning with adenine. The complex is probably involved in the transfer of the threonylcarbamoyl moiety of threonylcarbamoyl-AMP (TC-AMP) to the N6 group of A37. BUD32 has ATPase activity in the context of the EKC/KEOPS complex and likely plays a supporting role to the catalytic subunit KAE1. The EKC/KEOPS complex also promotes both telomere uncapping and telomere elongation. The complex is required for efficient recruitment of transcriptional coactivators.</text>
</comment>
<evidence type="ECO:0000256" key="5">
    <source>
        <dbReference type="ARBA" id="ARBA00019973"/>
    </source>
</evidence>
<reference evidence="11" key="1">
    <citation type="journal article" date="2020" name="Stud. Mycol.">
        <title>101 Dothideomycetes genomes: a test case for predicting lifestyles and emergence of pathogens.</title>
        <authorList>
            <person name="Haridas S."/>
            <person name="Albert R."/>
            <person name="Binder M."/>
            <person name="Bloem J."/>
            <person name="Labutti K."/>
            <person name="Salamov A."/>
            <person name="Andreopoulos B."/>
            <person name="Baker S."/>
            <person name="Barry K."/>
            <person name="Bills G."/>
            <person name="Bluhm B."/>
            <person name="Cannon C."/>
            <person name="Castanera R."/>
            <person name="Culley D."/>
            <person name="Daum C."/>
            <person name="Ezra D."/>
            <person name="Gonzalez J."/>
            <person name="Henrissat B."/>
            <person name="Kuo A."/>
            <person name="Liang C."/>
            <person name="Lipzen A."/>
            <person name="Lutzoni F."/>
            <person name="Magnuson J."/>
            <person name="Mondo S."/>
            <person name="Nolan M."/>
            <person name="Ohm R."/>
            <person name="Pangilinan J."/>
            <person name="Park H.-J."/>
            <person name="Ramirez L."/>
            <person name="Alfaro M."/>
            <person name="Sun H."/>
            <person name="Tritt A."/>
            <person name="Yoshinaga Y."/>
            <person name="Zwiers L.-H."/>
            <person name="Turgeon B."/>
            <person name="Goodwin S."/>
            <person name="Spatafora J."/>
            <person name="Crous P."/>
            <person name="Grigoriev I."/>
        </authorList>
    </citation>
    <scope>NUCLEOTIDE SEQUENCE</scope>
    <source>
        <strain evidence="11">CBS 123094</strain>
    </source>
</reference>
<evidence type="ECO:0000256" key="2">
    <source>
        <dbReference type="ARBA" id="ARBA00011534"/>
    </source>
</evidence>
<dbReference type="GO" id="GO:0004674">
    <property type="term" value="F:protein serine/threonine kinase activity"/>
    <property type="evidence" value="ECO:0007669"/>
    <property type="project" value="UniProtKB-EC"/>
</dbReference>
<dbReference type="InterPro" id="IPR001245">
    <property type="entry name" value="Ser-Thr/Tyr_kinase_cat_dom"/>
</dbReference>
<evidence type="ECO:0000259" key="10">
    <source>
        <dbReference type="PROSITE" id="PS50011"/>
    </source>
</evidence>
<dbReference type="OrthoDB" id="1668230at2759"/>